<dbReference type="OrthoDB" id="270763at2759"/>
<dbReference type="AlphaFoldDB" id="Q22W36"/>
<protein>
    <recommendedName>
        <fullName evidence="6">Large ribosomal subunit protein uL29m</fullName>
    </recommendedName>
</protein>
<dbReference type="HOGENOM" id="CLU_898512_0_0_1"/>
<evidence type="ECO:0000256" key="4">
    <source>
        <dbReference type="ARBA" id="ARBA00023128"/>
    </source>
</evidence>
<dbReference type="Gene3D" id="6.10.330.20">
    <property type="match status" value="1"/>
</dbReference>
<name>Q22W36_TETTS</name>
<evidence type="ECO:0000313" key="8">
    <source>
        <dbReference type="EMBL" id="EAR89581.2"/>
    </source>
</evidence>
<dbReference type="EMDB" id="EMD-11032"/>
<sequence length="307" mass="36541">MNFLFRQTFNSIKTSFQATRSNTQLAAFTDLLNKKQADEKNQKVASGRAWYAAELRFKSNEELHKLWYVLLREKNALKSDNQYKFKVYDKIGQQGRLGKVKRSMARLLTVVNERKQIRENYRKHLEEEYVAKQREQYEKLLQEEQEKNKYQAYVPELTQKVLRAKYRDLKRGIDNTDYIKQAAEIEQSRAQLKQELEEKYDYKNKKLVDANQEVEDENSVIRSFSSGFLKQLEEGRVKISQEEVLRSHVKNWKMLNMKQRRVVLNFINARRARDAKSEFLKELNVFAQKVAHDNLLSRITKESTGKI</sequence>
<evidence type="ECO:0000313" key="9">
    <source>
        <dbReference type="Proteomes" id="UP000009168"/>
    </source>
</evidence>
<dbReference type="GO" id="GO:0005762">
    <property type="term" value="C:mitochondrial large ribosomal subunit"/>
    <property type="evidence" value="ECO:0007669"/>
    <property type="project" value="TreeGrafter"/>
</dbReference>
<evidence type="ECO:0000256" key="2">
    <source>
        <dbReference type="ARBA" id="ARBA00009254"/>
    </source>
</evidence>
<evidence type="ECO:0007829" key="10">
    <source>
        <dbReference type="PDB" id="6Z1P"/>
    </source>
</evidence>
<proteinExistence type="evidence at protein level"/>
<evidence type="ECO:0000256" key="5">
    <source>
        <dbReference type="ARBA" id="ARBA00023274"/>
    </source>
</evidence>
<keyword evidence="7" id="KW-0175">Coiled coil</keyword>
<reference evidence="10" key="2">
    <citation type="journal article" date="2020" name="Elife">
        <title>Ciliate mitoribosome illuminates evolutionary steps of mitochondrial translation.</title>
        <authorList>
            <person name="Tobiasson V."/>
            <person name="Amunts A."/>
        </authorList>
    </citation>
    <scope>STRUCTURE BY ELECTRON MICROSCOPY (3.70 ANGSTROMS)</scope>
</reference>
<evidence type="ECO:0000256" key="3">
    <source>
        <dbReference type="ARBA" id="ARBA00022980"/>
    </source>
</evidence>
<dbReference type="InterPro" id="IPR010729">
    <property type="entry name" value="Ribosomal_uL29_mit"/>
</dbReference>
<dbReference type="PANTHER" id="PTHR21183:SF18">
    <property type="entry name" value="LARGE RIBOSOMAL SUBUNIT PROTEIN UL29M"/>
    <property type="match status" value="1"/>
</dbReference>
<dbReference type="InterPro" id="IPR036049">
    <property type="entry name" value="Ribosomal_uL29_sf"/>
</dbReference>
<accession>Q22W36</accession>
<dbReference type="PDB" id="6Z1P">
    <property type="method" value="EM"/>
    <property type="resolution" value="3.70 A"/>
    <property type="chains" value="AC=1-307"/>
</dbReference>
<keyword evidence="9" id="KW-1185">Reference proteome</keyword>
<keyword evidence="10" id="KW-0002">3D-structure</keyword>
<comment type="subcellular location">
    <subcellularLocation>
        <location evidence="1">Mitochondrion</location>
    </subcellularLocation>
</comment>
<feature type="coiled-coil region" evidence="7">
    <location>
        <begin position="175"/>
        <end position="213"/>
    </location>
</feature>
<dbReference type="SUPFAM" id="SSF46561">
    <property type="entry name" value="Ribosomal protein L29 (L29p)"/>
    <property type="match status" value="1"/>
</dbReference>
<dbReference type="PANTHER" id="PTHR21183">
    <property type="entry name" value="RIBOSOMAL PROTEIN L47, MITOCHONDRIAL-RELATED"/>
    <property type="match status" value="1"/>
</dbReference>
<comment type="similarity">
    <text evidence="2">Belongs to the universal ribosomal protein uL29 family.</text>
</comment>
<keyword evidence="5" id="KW-0687">Ribonucleoprotein</keyword>
<evidence type="ECO:0000256" key="6">
    <source>
        <dbReference type="ARBA" id="ARBA00035289"/>
    </source>
</evidence>
<dbReference type="Proteomes" id="UP000009168">
    <property type="component" value="Unassembled WGS sequence"/>
</dbReference>
<keyword evidence="4" id="KW-0496">Mitochondrion</keyword>
<dbReference type="Pfam" id="PF06984">
    <property type="entry name" value="MRP-L47"/>
    <property type="match status" value="1"/>
</dbReference>
<dbReference type="RefSeq" id="XP_001009826.2">
    <property type="nucleotide sequence ID" value="XM_001009826.2"/>
</dbReference>
<reference evidence="9" key="1">
    <citation type="journal article" date="2006" name="PLoS Biol.">
        <title>Macronuclear genome sequence of the ciliate Tetrahymena thermophila, a model eukaryote.</title>
        <authorList>
            <person name="Eisen J.A."/>
            <person name="Coyne R.S."/>
            <person name="Wu M."/>
            <person name="Wu D."/>
            <person name="Thiagarajan M."/>
            <person name="Wortman J.R."/>
            <person name="Badger J.H."/>
            <person name="Ren Q."/>
            <person name="Amedeo P."/>
            <person name="Jones K.M."/>
            <person name="Tallon L.J."/>
            <person name="Delcher A.L."/>
            <person name="Salzberg S.L."/>
            <person name="Silva J.C."/>
            <person name="Haas B.J."/>
            <person name="Majoros W.H."/>
            <person name="Farzad M."/>
            <person name="Carlton J.M."/>
            <person name="Smith R.K. Jr."/>
            <person name="Garg J."/>
            <person name="Pearlman R.E."/>
            <person name="Karrer K.M."/>
            <person name="Sun L."/>
            <person name="Manning G."/>
            <person name="Elde N.C."/>
            <person name="Turkewitz A.P."/>
            <person name="Asai D.J."/>
            <person name="Wilkes D.E."/>
            <person name="Wang Y."/>
            <person name="Cai H."/>
            <person name="Collins K."/>
            <person name="Stewart B.A."/>
            <person name="Lee S.R."/>
            <person name="Wilamowska K."/>
            <person name="Weinberg Z."/>
            <person name="Ruzzo W.L."/>
            <person name="Wloga D."/>
            <person name="Gaertig J."/>
            <person name="Frankel J."/>
            <person name="Tsao C.-C."/>
            <person name="Gorovsky M.A."/>
            <person name="Keeling P.J."/>
            <person name="Waller R.F."/>
            <person name="Patron N.J."/>
            <person name="Cherry J.M."/>
            <person name="Stover N.A."/>
            <person name="Krieger C.J."/>
            <person name="del Toro C."/>
            <person name="Ryder H.F."/>
            <person name="Williamson S.C."/>
            <person name="Barbeau R.A."/>
            <person name="Hamilton E.P."/>
            <person name="Orias E."/>
        </authorList>
    </citation>
    <scope>NUCLEOTIDE SEQUENCE [LARGE SCALE GENOMIC DNA]</scope>
    <source>
        <strain evidence="9">SB210</strain>
    </source>
</reference>
<dbReference type="GeneID" id="7833968"/>
<organism evidence="8 9">
    <name type="scientific">Tetrahymena thermophila (strain SB210)</name>
    <dbReference type="NCBI Taxonomy" id="312017"/>
    <lineage>
        <taxon>Eukaryota</taxon>
        <taxon>Sar</taxon>
        <taxon>Alveolata</taxon>
        <taxon>Ciliophora</taxon>
        <taxon>Intramacronucleata</taxon>
        <taxon>Oligohymenophorea</taxon>
        <taxon>Hymenostomatida</taxon>
        <taxon>Tetrahymenina</taxon>
        <taxon>Tetrahymenidae</taxon>
        <taxon>Tetrahymena</taxon>
    </lineage>
</organism>
<gene>
    <name evidence="8" type="ORF">TTHERM_00160960</name>
</gene>
<dbReference type="eggNOG" id="KOG3331">
    <property type="taxonomic scope" value="Eukaryota"/>
</dbReference>
<dbReference type="GO" id="GO:0032543">
    <property type="term" value="P:mitochondrial translation"/>
    <property type="evidence" value="ECO:0007669"/>
    <property type="project" value="TreeGrafter"/>
</dbReference>
<dbReference type="InterPro" id="IPR038340">
    <property type="entry name" value="MRP-L47_sf"/>
</dbReference>
<dbReference type="STRING" id="312017.Q22W36"/>
<dbReference type="KEGG" id="tet:TTHERM_00160960"/>
<dbReference type="GO" id="GO:0003735">
    <property type="term" value="F:structural constituent of ribosome"/>
    <property type="evidence" value="ECO:0007669"/>
    <property type="project" value="InterPro"/>
</dbReference>
<keyword evidence="3 8" id="KW-0689">Ribosomal protein</keyword>
<dbReference type="EMBL" id="GG662820">
    <property type="protein sequence ID" value="EAR89581.2"/>
    <property type="molecule type" value="Genomic_DNA"/>
</dbReference>
<evidence type="ECO:0000256" key="1">
    <source>
        <dbReference type="ARBA" id="ARBA00004173"/>
    </source>
</evidence>
<dbReference type="InParanoid" id="Q22W36"/>
<evidence type="ECO:0000256" key="7">
    <source>
        <dbReference type="SAM" id="Coils"/>
    </source>
</evidence>